<dbReference type="OrthoDB" id="9808843at2"/>
<evidence type="ECO:0000313" key="6">
    <source>
        <dbReference type="EMBL" id="SBT41130.1"/>
    </source>
</evidence>
<dbReference type="Gene3D" id="3.40.50.2300">
    <property type="match status" value="1"/>
</dbReference>
<dbReference type="InterPro" id="IPR001789">
    <property type="entry name" value="Sig_transdc_resp-reg_receiver"/>
</dbReference>
<dbReference type="PROSITE" id="PS50110">
    <property type="entry name" value="RESPONSE_REGULATORY"/>
    <property type="match status" value="1"/>
</dbReference>
<dbReference type="SUPFAM" id="SSF52172">
    <property type="entry name" value="CheY-like"/>
    <property type="match status" value="1"/>
</dbReference>
<dbReference type="InterPro" id="IPR058245">
    <property type="entry name" value="NreC/VraR/RcsB-like_REC"/>
</dbReference>
<dbReference type="GO" id="GO:0003677">
    <property type="term" value="F:DNA binding"/>
    <property type="evidence" value="ECO:0007669"/>
    <property type="project" value="UniProtKB-KW"/>
</dbReference>
<keyword evidence="2" id="KW-0238">DNA-binding</keyword>
<dbReference type="PANTHER" id="PTHR43214:SF43">
    <property type="entry name" value="TWO-COMPONENT RESPONSE REGULATOR"/>
    <property type="match status" value="1"/>
</dbReference>
<dbReference type="InterPro" id="IPR039420">
    <property type="entry name" value="WalR-like"/>
</dbReference>
<reference evidence="6 7" key="1">
    <citation type="submission" date="2016-06" db="EMBL/GenBank/DDBJ databases">
        <authorList>
            <person name="Kjaerup R.B."/>
            <person name="Dalgaard T.S."/>
            <person name="Juul-Madsen H.R."/>
        </authorList>
    </citation>
    <scope>NUCLEOTIDE SEQUENCE [LARGE SCALE GENOMIC DNA]</scope>
    <source>
        <strain evidence="6 7">DSM 45248</strain>
    </source>
</reference>
<sequence>MTPSPAPAASTRILLVDDHALFRHGLRELLSMEPDLSVIGEASNGAEAVAFVTAHRPDIMLLDVGIPGDHAATTITRTLTAAPATRIIILSMFDEPAVVKELLGAGARAYLLKSVTRDDLVAALRSVRTDPDRIMLSISRESFEQVSDSTAKVLSDREVEIVGLVAQAYSNSQIARRLDITESTVKRHLRNVFTKLGAVSRIDAVNKAIAMNLVSPEKPSAPRLRA</sequence>
<dbReference type="PATRIC" id="fig|299146.4.peg.1194"/>
<dbReference type="PANTHER" id="PTHR43214">
    <property type="entry name" value="TWO-COMPONENT RESPONSE REGULATOR"/>
    <property type="match status" value="1"/>
</dbReference>
<dbReference type="GO" id="GO:0006355">
    <property type="term" value="P:regulation of DNA-templated transcription"/>
    <property type="evidence" value="ECO:0007669"/>
    <property type="project" value="InterPro"/>
</dbReference>
<dbReference type="Proteomes" id="UP000198765">
    <property type="component" value="Chromosome I"/>
</dbReference>
<dbReference type="SMART" id="SM00421">
    <property type="entry name" value="HTH_LUXR"/>
    <property type="match status" value="1"/>
</dbReference>
<evidence type="ECO:0000256" key="3">
    <source>
        <dbReference type="PROSITE-ProRule" id="PRU00169"/>
    </source>
</evidence>
<dbReference type="Pfam" id="PF00196">
    <property type="entry name" value="GerE"/>
    <property type="match status" value="1"/>
</dbReference>
<evidence type="ECO:0000259" key="4">
    <source>
        <dbReference type="PROSITE" id="PS50043"/>
    </source>
</evidence>
<dbReference type="InterPro" id="IPR000792">
    <property type="entry name" value="Tscrpt_reg_LuxR_C"/>
</dbReference>
<keyword evidence="7" id="KW-1185">Reference proteome</keyword>
<proteinExistence type="predicted"/>
<evidence type="ECO:0000256" key="2">
    <source>
        <dbReference type="ARBA" id="ARBA00023125"/>
    </source>
</evidence>
<keyword evidence="1 3" id="KW-0597">Phosphoprotein</keyword>
<dbReference type="CDD" id="cd06170">
    <property type="entry name" value="LuxR_C_like"/>
    <property type="match status" value="1"/>
</dbReference>
<dbReference type="PROSITE" id="PS50043">
    <property type="entry name" value="HTH_LUXR_2"/>
    <property type="match status" value="1"/>
</dbReference>
<dbReference type="GO" id="GO:0000160">
    <property type="term" value="P:phosphorelay signal transduction system"/>
    <property type="evidence" value="ECO:0007669"/>
    <property type="project" value="InterPro"/>
</dbReference>
<dbReference type="RefSeq" id="WP_091192139.1">
    <property type="nucleotide sequence ID" value="NZ_LT594324.1"/>
</dbReference>
<dbReference type="SUPFAM" id="SSF46894">
    <property type="entry name" value="C-terminal effector domain of the bipartite response regulators"/>
    <property type="match status" value="1"/>
</dbReference>
<evidence type="ECO:0000313" key="7">
    <source>
        <dbReference type="Proteomes" id="UP000198765"/>
    </source>
</evidence>
<dbReference type="Pfam" id="PF00072">
    <property type="entry name" value="Response_reg"/>
    <property type="match status" value="1"/>
</dbReference>
<evidence type="ECO:0000256" key="1">
    <source>
        <dbReference type="ARBA" id="ARBA00022553"/>
    </source>
</evidence>
<organism evidence="6 7">
    <name type="scientific">Micromonospora narathiwatensis</name>
    <dbReference type="NCBI Taxonomy" id="299146"/>
    <lineage>
        <taxon>Bacteria</taxon>
        <taxon>Bacillati</taxon>
        <taxon>Actinomycetota</taxon>
        <taxon>Actinomycetes</taxon>
        <taxon>Micromonosporales</taxon>
        <taxon>Micromonosporaceae</taxon>
        <taxon>Micromonospora</taxon>
    </lineage>
</organism>
<dbReference type="SMART" id="SM00448">
    <property type="entry name" value="REC"/>
    <property type="match status" value="1"/>
</dbReference>
<gene>
    <name evidence="6" type="ORF">GA0070621_1152</name>
</gene>
<evidence type="ECO:0000259" key="5">
    <source>
        <dbReference type="PROSITE" id="PS50110"/>
    </source>
</evidence>
<dbReference type="InterPro" id="IPR011006">
    <property type="entry name" value="CheY-like_superfamily"/>
</dbReference>
<accession>A0A1A8ZB92</accession>
<feature type="domain" description="HTH luxR-type" evidence="4">
    <location>
        <begin position="147"/>
        <end position="212"/>
    </location>
</feature>
<feature type="domain" description="Response regulatory" evidence="5">
    <location>
        <begin position="12"/>
        <end position="128"/>
    </location>
</feature>
<name>A0A1A8ZB92_9ACTN</name>
<dbReference type="EMBL" id="LT594324">
    <property type="protein sequence ID" value="SBT41130.1"/>
    <property type="molecule type" value="Genomic_DNA"/>
</dbReference>
<dbReference type="PRINTS" id="PR00038">
    <property type="entry name" value="HTHLUXR"/>
</dbReference>
<dbReference type="AlphaFoldDB" id="A0A1A8ZB92"/>
<dbReference type="InterPro" id="IPR016032">
    <property type="entry name" value="Sig_transdc_resp-reg_C-effctor"/>
</dbReference>
<feature type="modified residue" description="4-aspartylphosphate" evidence="3">
    <location>
        <position position="63"/>
    </location>
</feature>
<dbReference type="CDD" id="cd17535">
    <property type="entry name" value="REC_NarL-like"/>
    <property type="match status" value="1"/>
</dbReference>
<protein>
    <submittedName>
        <fullName evidence="6">Two component transcriptional regulator, LuxR family</fullName>
    </submittedName>
</protein>